<dbReference type="CDD" id="cd12148">
    <property type="entry name" value="fungal_TF_MHR"/>
    <property type="match status" value="1"/>
</dbReference>
<comment type="subcellular location">
    <subcellularLocation>
        <location evidence="1">Nucleus</location>
    </subcellularLocation>
</comment>
<dbReference type="InterPro" id="IPR051089">
    <property type="entry name" value="prtT"/>
</dbReference>
<evidence type="ECO:0000256" key="3">
    <source>
        <dbReference type="ARBA" id="ARBA00023125"/>
    </source>
</evidence>
<dbReference type="AlphaFoldDB" id="A0A8H8S7Y0"/>
<dbReference type="PANTHER" id="PTHR31845">
    <property type="entry name" value="FINGER DOMAIN PROTEIN, PUTATIVE-RELATED"/>
    <property type="match status" value="1"/>
</dbReference>
<reference evidence="7 8" key="1">
    <citation type="submission" date="2018-05" db="EMBL/GenBank/DDBJ databases">
        <title>Genome sequencing and assembly of the regulated plant pathogen Lachnellula willkommii and related sister species for the development of diagnostic species identification markers.</title>
        <authorList>
            <person name="Giroux E."/>
            <person name="Bilodeau G."/>
        </authorList>
    </citation>
    <scope>NUCLEOTIDE SEQUENCE [LARGE SCALE GENOMIC DNA]</scope>
    <source>
        <strain evidence="7 8">CBS 160.35</strain>
    </source>
</reference>
<feature type="region of interest" description="Disordered" evidence="6">
    <location>
        <begin position="532"/>
        <end position="551"/>
    </location>
</feature>
<gene>
    <name evidence="7" type="ORF">LOCC1_G001113</name>
</gene>
<dbReference type="Proteomes" id="UP000443090">
    <property type="component" value="Unassembled WGS sequence"/>
</dbReference>
<dbReference type="PANTHER" id="PTHR31845:SF10">
    <property type="entry name" value="ZN(II)2CYS6 TRANSCRIPTION FACTOR (EUROFUNG)"/>
    <property type="match status" value="1"/>
</dbReference>
<feature type="compositionally biased region" description="Polar residues" evidence="6">
    <location>
        <begin position="33"/>
        <end position="45"/>
    </location>
</feature>
<evidence type="ECO:0000256" key="2">
    <source>
        <dbReference type="ARBA" id="ARBA00023015"/>
    </source>
</evidence>
<keyword evidence="2" id="KW-0805">Transcription regulation</keyword>
<name>A0A8H8S7Y0_9HELO</name>
<keyword evidence="4" id="KW-0804">Transcription</keyword>
<feature type="compositionally biased region" description="Polar residues" evidence="6">
    <location>
        <begin position="532"/>
        <end position="549"/>
    </location>
</feature>
<protein>
    <recommendedName>
        <fullName evidence="9">Transcription factor domain-containing protein</fullName>
    </recommendedName>
</protein>
<evidence type="ECO:0008006" key="9">
    <source>
        <dbReference type="Google" id="ProtNLM"/>
    </source>
</evidence>
<dbReference type="EMBL" id="QGMI01000032">
    <property type="protein sequence ID" value="TVY48797.1"/>
    <property type="molecule type" value="Genomic_DNA"/>
</dbReference>
<sequence length="614" mass="69582">MMAPIQTGASGLEEDPIPDVATYVEHSMENPDTVPQNSMVSQTQHSSKRRNISQSFGGHHFSIPSTTLFTIFDDLQDVIARGLVTLEKAEESVQHFSSTASNSPFVIISPGTSIDYLRRQKPFLLLNVLAIATMNNMKLQKLLDQEIRDTLGRRVFMSGEKSLDLLQGILIYLTWQHFFFEPEHQQIYQLCQLAASMAVDLDITTSQQDRKHTPSTSFNLLSVIAENPVKLSSSQDAEAKRAFLGCYYITSTLCIGLRKPNNIKYTAYTEECCQVLAAAQEFDSDALIPYFVRLQKLAHDINQSFDYDGHQDLASLDPVRVEMLVKAFRQQLTEFEKTFPAEIWKHDMLRLAYYHLCTFVNEVGFHKTVLPPPDLRSDQSSYHTWCSSITRSEVLISCLSAAKDYLERYLSLPTEALFNATFADHAKLVYNVLILKLFATWVTDDESTLDAAHIQHSANFLFYTQALVRKFESMGKVYRDCGLLEDYTLYLAQLFRIYEIRARDEMGAKQFPSNSSLNMSVMQMLPSNASYHGQLSSNDPRPPTITQTQEHSEEHWADMLWDSYNLIASQSVQQPQTQPRTGVRAIFEPGIIMAQIPRLGVALVQAKPFPVGAE</sequence>
<evidence type="ECO:0000313" key="7">
    <source>
        <dbReference type="EMBL" id="TVY48797.1"/>
    </source>
</evidence>
<comment type="caution">
    <text evidence="7">The sequence shown here is derived from an EMBL/GenBank/DDBJ whole genome shotgun (WGS) entry which is preliminary data.</text>
</comment>
<keyword evidence="3" id="KW-0238">DNA-binding</keyword>
<dbReference type="OrthoDB" id="5226580at2759"/>
<dbReference type="GO" id="GO:0000981">
    <property type="term" value="F:DNA-binding transcription factor activity, RNA polymerase II-specific"/>
    <property type="evidence" value="ECO:0007669"/>
    <property type="project" value="TreeGrafter"/>
</dbReference>
<dbReference type="GO" id="GO:0005634">
    <property type="term" value="C:nucleus"/>
    <property type="evidence" value="ECO:0007669"/>
    <property type="project" value="UniProtKB-SubCell"/>
</dbReference>
<evidence type="ECO:0000256" key="1">
    <source>
        <dbReference type="ARBA" id="ARBA00004123"/>
    </source>
</evidence>
<evidence type="ECO:0000256" key="6">
    <source>
        <dbReference type="SAM" id="MobiDB-lite"/>
    </source>
</evidence>
<evidence type="ECO:0000256" key="5">
    <source>
        <dbReference type="ARBA" id="ARBA00023242"/>
    </source>
</evidence>
<evidence type="ECO:0000256" key="4">
    <source>
        <dbReference type="ARBA" id="ARBA00023163"/>
    </source>
</evidence>
<evidence type="ECO:0000313" key="8">
    <source>
        <dbReference type="Proteomes" id="UP000443090"/>
    </source>
</evidence>
<dbReference type="GO" id="GO:0000976">
    <property type="term" value="F:transcription cis-regulatory region binding"/>
    <property type="evidence" value="ECO:0007669"/>
    <property type="project" value="TreeGrafter"/>
</dbReference>
<keyword evidence="5" id="KW-0539">Nucleus</keyword>
<accession>A0A8H8S7Y0</accession>
<keyword evidence="8" id="KW-1185">Reference proteome</keyword>
<feature type="region of interest" description="Disordered" evidence="6">
    <location>
        <begin position="29"/>
        <end position="56"/>
    </location>
</feature>
<proteinExistence type="predicted"/>
<organism evidence="7 8">
    <name type="scientific">Lachnellula occidentalis</name>
    <dbReference type="NCBI Taxonomy" id="215460"/>
    <lineage>
        <taxon>Eukaryota</taxon>
        <taxon>Fungi</taxon>
        <taxon>Dikarya</taxon>
        <taxon>Ascomycota</taxon>
        <taxon>Pezizomycotina</taxon>
        <taxon>Leotiomycetes</taxon>
        <taxon>Helotiales</taxon>
        <taxon>Lachnaceae</taxon>
        <taxon>Lachnellula</taxon>
    </lineage>
</organism>